<feature type="signal peptide" evidence="1">
    <location>
        <begin position="1"/>
        <end position="21"/>
    </location>
</feature>
<dbReference type="AlphaFoldDB" id="A0A9D1TNF8"/>
<feature type="chain" id="PRO_5039270336" description="TP-1001-like C-terminal domain-containing protein" evidence="1">
    <location>
        <begin position="22"/>
        <end position="316"/>
    </location>
</feature>
<proteinExistence type="predicted"/>
<sequence>MKHIFIIFLAFPLLVSCPAEVIDMINSYSDRINSTPVLLDYDVISNSNAVFHFDNPVLFTDIRLNGKENYKNGVWKKMQSIKFDTPLSSSENTLSFSVINREGNSSRYTMKISSVNEDQASLLITEASIKGTKDSPDRIELTCMERGSTDGIVIADAEKDSADHLFFLPHMKLEKGDIIIVYWDSDPDYPSSFKRGGNTTYKLSAQSEETLISTNGAIVLYSSINGKGDIMDALLYNKSGAEDSDGFGNKKSQNTYTEMEKRGQWSGQTVLSDEVTASRVIARCYPYEDTDTCDDFYITKARHSTFGYVNTNEAYK</sequence>
<dbReference type="Pfam" id="PF26342">
    <property type="entry name" value="TP_1001_2nd"/>
    <property type="match status" value="1"/>
</dbReference>
<gene>
    <name evidence="3" type="ORF">IAB12_07240</name>
</gene>
<dbReference type="EMBL" id="DXHU01000023">
    <property type="protein sequence ID" value="HIV99552.1"/>
    <property type="molecule type" value="Genomic_DNA"/>
</dbReference>
<evidence type="ECO:0000259" key="2">
    <source>
        <dbReference type="Pfam" id="PF26342"/>
    </source>
</evidence>
<reference evidence="3" key="1">
    <citation type="journal article" date="2021" name="PeerJ">
        <title>Extensive microbial diversity within the chicken gut microbiome revealed by metagenomics and culture.</title>
        <authorList>
            <person name="Gilroy R."/>
            <person name="Ravi A."/>
            <person name="Getino M."/>
            <person name="Pursley I."/>
            <person name="Horton D.L."/>
            <person name="Alikhan N.F."/>
            <person name="Baker D."/>
            <person name="Gharbi K."/>
            <person name="Hall N."/>
            <person name="Watson M."/>
            <person name="Adriaenssens E.M."/>
            <person name="Foster-Nyarko E."/>
            <person name="Jarju S."/>
            <person name="Secka A."/>
            <person name="Antonio M."/>
            <person name="Oren A."/>
            <person name="Chaudhuri R.R."/>
            <person name="La Ragione R."/>
            <person name="Hildebrand F."/>
            <person name="Pallen M.J."/>
        </authorList>
    </citation>
    <scope>NUCLEOTIDE SEQUENCE</scope>
    <source>
        <strain evidence="3">Gambia11-129</strain>
    </source>
</reference>
<protein>
    <recommendedName>
        <fullName evidence="2">TP-1001-like C-terminal domain-containing protein</fullName>
    </recommendedName>
</protein>
<evidence type="ECO:0000313" key="3">
    <source>
        <dbReference type="EMBL" id="HIV99552.1"/>
    </source>
</evidence>
<reference evidence="3" key="2">
    <citation type="submission" date="2021-04" db="EMBL/GenBank/DDBJ databases">
        <authorList>
            <person name="Gilroy R."/>
        </authorList>
    </citation>
    <scope>NUCLEOTIDE SEQUENCE</scope>
    <source>
        <strain evidence="3">Gambia11-129</strain>
    </source>
</reference>
<organism evidence="3 4">
    <name type="scientific">Candidatus Ornithospirochaeta avicola</name>
    <dbReference type="NCBI Taxonomy" id="2840896"/>
    <lineage>
        <taxon>Bacteria</taxon>
        <taxon>Pseudomonadati</taxon>
        <taxon>Spirochaetota</taxon>
        <taxon>Spirochaetia</taxon>
        <taxon>Spirochaetales</taxon>
        <taxon>Spirochaetaceae</taxon>
        <taxon>Spirochaetaceae incertae sedis</taxon>
        <taxon>Candidatus Ornithospirochaeta</taxon>
    </lineage>
</organism>
<evidence type="ECO:0000313" key="4">
    <source>
        <dbReference type="Proteomes" id="UP000823936"/>
    </source>
</evidence>
<dbReference type="Proteomes" id="UP000823936">
    <property type="component" value="Unassembled WGS sequence"/>
</dbReference>
<evidence type="ECO:0000256" key="1">
    <source>
        <dbReference type="SAM" id="SignalP"/>
    </source>
</evidence>
<dbReference type="PROSITE" id="PS51257">
    <property type="entry name" value="PROKAR_LIPOPROTEIN"/>
    <property type="match status" value="1"/>
</dbReference>
<feature type="domain" description="TP-1001-like C-terminal" evidence="2">
    <location>
        <begin position="120"/>
        <end position="297"/>
    </location>
</feature>
<dbReference type="InterPro" id="IPR058683">
    <property type="entry name" value="TP_1001-like_C"/>
</dbReference>
<accession>A0A9D1TNF8</accession>
<name>A0A9D1TNF8_9SPIO</name>
<keyword evidence="1" id="KW-0732">Signal</keyword>
<comment type="caution">
    <text evidence="3">The sequence shown here is derived from an EMBL/GenBank/DDBJ whole genome shotgun (WGS) entry which is preliminary data.</text>
</comment>